<evidence type="ECO:0000313" key="1">
    <source>
        <dbReference type="EMBL" id="EMD83294.1"/>
    </source>
</evidence>
<dbReference type="SUPFAM" id="SSF47240">
    <property type="entry name" value="Ferritin-like"/>
    <property type="match status" value="1"/>
</dbReference>
<dbReference type="InterPro" id="IPR012347">
    <property type="entry name" value="Ferritin-like"/>
</dbReference>
<dbReference type="AlphaFoldDB" id="M2T9N9"/>
<sequence>MPLTAKSEDLLAVCLQDLADGYRQISDRIGALVEASQSLQLRTALSAVESGAAVRLRRLKALDYSLHGAENLWMAGIVADACRDTRTIATGHLLDIALIGAVRKALAAEEVSTETALVVADRLSKRDVVDALRRNAEQLSSEDSRLQRLLVERTAV</sequence>
<dbReference type="Gene3D" id="1.20.1260.10">
    <property type="match status" value="1"/>
</dbReference>
<accession>M2T9N9</accession>
<proteinExistence type="predicted"/>
<dbReference type="InterPro" id="IPR009078">
    <property type="entry name" value="Ferritin-like_SF"/>
</dbReference>
<comment type="caution">
    <text evidence="1">The sequence shown here is derived from an EMBL/GenBank/DDBJ whole genome shotgun (WGS) entry which is preliminary data.</text>
</comment>
<name>M2T9N9_9SPHN</name>
<dbReference type="InterPro" id="IPR010287">
    <property type="entry name" value="DUF892_YciF-like"/>
</dbReference>
<keyword evidence="2" id="KW-1185">Reference proteome</keyword>
<dbReference type="OrthoDB" id="7563896at2"/>
<organism evidence="1 2">
    <name type="scientific">Pacificimonas flava</name>
    <dbReference type="NCBI Taxonomy" id="1234595"/>
    <lineage>
        <taxon>Bacteria</taxon>
        <taxon>Pseudomonadati</taxon>
        <taxon>Pseudomonadota</taxon>
        <taxon>Alphaproteobacteria</taxon>
        <taxon>Sphingomonadales</taxon>
        <taxon>Sphingosinicellaceae</taxon>
        <taxon>Pacificimonas</taxon>
    </lineage>
</organism>
<dbReference type="RefSeq" id="WP_008600904.1">
    <property type="nucleotide sequence ID" value="NZ_AMRV01000003.1"/>
</dbReference>
<dbReference type="Proteomes" id="UP000011717">
    <property type="component" value="Unassembled WGS sequence"/>
</dbReference>
<gene>
    <name evidence="1" type="ORF">C725_1195</name>
</gene>
<reference evidence="1 2" key="1">
    <citation type="journal article" date="2013" name="Genome Announc.">
        <title>Draft Genome Sequence of Strain JLT2015T, Belonging to the Family Sphingomonadaceae of the Alphaproteobacteria.</title>
        <authorList>
            <person name="Tang K."/>
            <person name="Liu K."/>
            <person name="Li S."/>
            <person name="Jiao N."/>
        </authorList>
    </citation>
    <scope>NUCLEOTIDE SEQUENCE [LARGE SCALE GENOMIC DNA]</scope>
    <source>
        <strain evidence="1 2">JLT2015</strain>
    </source>
</reference>
<evidence type="ECO:0000313" key="2">
    <source>
        <dbReference type="Proteomes" id="UP000011717"/>
    </source>
</evidence>
<dbReference type="EMBL" id="AMRV01000003">
    <property type="protein sequence ID" value="EMD83294.1"/>
    <property type="molecule type" value="Genomic_DNA"/>
</dbReference>
<protein>
    <submittedName>
        <fullName evidence="1">Uncharacterized protein</fullName>
    </submittedName>
</protein>
<dbReference type="Pfam" id="PF05974">
    <property type="entry name" value="DUF892"/>
    <property type="match status" value="1"/>
</dbReference>